<feature type="repeat" description="TPR" evidence="3">
    <location>
        <begin position="409"/>
        <end position="442"/>
    </location>
</feature>
<feature type="repeat" description="TPR" evidence="3">
    <location>
        <begin position="283"/>
        <end position="316"/>
    </location>
</feature>
<keyword evidence="1" id="KW-0677">Repeat</keyword>
<evidence type="ECO:0000313" key="4">
    <source>
        <dbReference type="EMBL" id="CAF1119207.1"/>
    </source>
</evidence>
<feature type="repeat" description="TPR" evidence="3">
    <location>
        <begin position="325"/>
        <end position="358"/>
    </location>
</feature>
<dbReference type="SMART" id="SM00028">
    <property type="entry name" value="TPR"/>
    <property type="match status" value="8"/>
</dbReference>
<feature type="repeat" description="TPR" evidence="3">
    <location>
        <begin position="367"/>
        <end position="400"/>
    </location>
</feature>
<gene>
    <name evidence="4" type="ORF">RFH988_LOCUS20259</name>
</gene>
<dbReference type="PANTHER" id="PTHR45641">
    <property type="entry name" value="TETRATRICOPEPTIDE REPEAT PROTEIN (AFU_ORTHOLOGUE AFUA_6G03870)"/>
    <property type="match status" value="1"/>
</dbReference>
<feature type="repeat" description="TPR" evidence="3">
    <location>
        <begin position="199"/>
        <end position="232"/>
    </location>
</feature>
<reference evidence="4" key="1">
    <citation type="submission" date="2021-02" db="EMBL/GenBank/DDBJ databases">
        <authorList>
            <person name="Nowell W R."/>
        </authorList>
    </citation>
    <scope>NUCLEOTIDE SEQUENCE</scope>
</reference>
<organism evidence="4 5">
    <name type="scientific">Rotaria sordida</name>
    <dbReference type="NCBI Taxonomy" id="392033"/>
    <lineage>
        <taxon>Eukaryota</taxon>
        <taxon>Metazoa</taxon>
        <taxon>Spiralia</taxon>
        <taxon>Gnathifera</taxon>
        <taxon>Rotifera</taxon>
        <taxon>Eurotatoria</taxon>
        <taxon>Bdelloidea</taxon>
        <taxon>Philodinida</taxon>
        <taxon>Philodinidae</taxon>
        <taxon>Rotaria</taxon>
    </lineage>
</organism>
<dbReference type="PROSITE" id="PS50293">
    <property type="entry name" value="TPR_REGION"/>
    <property type="match status" value="1"/>
</dbReference>
<evidence type="ECO:0000256" key="3">
    <source>
        <dbReference type="PROSITE-ProRule" id="PRU00339"/>
    </source>
</evidence>
<comment type="caution">
    <text evidence="4">The sequence shown here is derived from an EMBL/GenBank/DDBJ whole genome shotgun (WGS) entry which is preliminary data.</text>
</comment>
<evidence type="ECO:0000256" key="2">
    <source>
        <dbReference type="ARBA" id="ARBA00022803"/>
    </source>
</evidence>
<feature type="repeat" description="TPR" evidence="3">
    <location>
        <begin position="158"/>
        <end position="191"/>
    </location>
</feature>
<dbReference type="Pfam" id="PF00515">
    <property type="entry name" value="TPR_1"/>
    <property type="match status" value="1"/>
</dbReference>
<dbReference type="Pfam" id="PF13424">
    <property type="entry name" value="TPR_12"/>
    <property type="match status" value="2"/>
</dbReference>
<proteinExistence type="predicted"/>
<dbReference type="Pfam" id="PF13374">
    <property type="entry name" value="TPR_10"/>
    <property type="match status" value="1"/>
</dbReference>
<dbReference type="SUPFAM" id="SSF48452">
    <property type="entry name" value="TPR-like"/>
    <property type="match status" value="2"/>
</dbReference>
<accession>A0A814QGZ3</accession>
<dbReference type="Proteomes" id="UP000663882">
    <property type="component" value="Unassembled WGS sequence"/>
</dbReference>
<dbReference type="InterPro" id="IPR019734">
    <property type="entry name" value="TPR_rpt"/>
</dbReference>
<dbReference type="PROSITE" id="PS50005">
    <property type="entry name" value="TPR"/>
    <property type="match status" value="7"/>
</dbReference>
<dbReference type="EMBL" id="CAJNOO010001233">
    <property type="protein sequence ID" value="CAF1119207.1"/>
    <property type="molecule type" value="Genomic_DNA"/>
</dbReference>
<sequence length="537" mass="63196">MRSIQTEKVFLVSFISDALQILPHIVTLPQIDSIFVFNWESINYESLIFEHSKLTGIYNDLDLLCLSIKEQIDFLDRHLKIFSFFDQNEHLTKDLSKHTADLLWFQLYHDVLFQLPYDEEAKQEMIDVCRSYYRDNIKELEMINKFESEYQSEEALQCFYMNNIGTILCKQEKYDEALDYHQQALELQEKYASCHSDITKRLNYIGNILFEKEKYDEALKFYQRVLENQENYYPHDHVDIVTTLNNIGITLRKQQQFDEAIKYYQKALEIQEKYYPSGSTIIANTVNRIGHALYDERKYDAAIDFYRRALSIQEYLHPDGHIQVSYTLGFIGNTLYEQKKYDEALETYRKALTIQEKHHKCPHVDIAKSLNSMGNVLYSQEKYDEAIDFYQRSLTIREQLHPFGDAAIATVLSNIGNALHAQIKYDEALDFYQRALTVREKFGATNHVGIADNLINNCFLMRLKLLPPDHVDIGNSLSTIGEIYENLHKPMLALNYYQQALAIYKTCLHPWHFNVWSLELNIERLSEELGIELDESN</sequence>
<evidence type="ECO:0000256" key="1">
    <source>
        <dbReference type="ARBA" id="ARBA00022737"/>
    </source>
</evidence>
<keyword evidence="2 3" id="KW-0802">TPR repeat</keyword>
<dbReference type="Gene3D" id="1.25.40.10">
    <property type="entry name" value="Tetratricopeptide repeat domain"/>
    <property type="match status" value="4"/>
</dbReference>
<feature type="repeat" description="TPR" evidence="3">
    <location>
        <begin position="241"/>
        <end position="274"/>
    </location>
</feature>
<evidence type="ECO:0000313" key="5">
    <source>
        <dbReference type="Proteomes" id="UP000663882"/>
    </source>
</evidence>
<dbReference type="AlphaFoldDB" id="A0A814QGZ3"/>
<dbReference type="PANTHER" id="PTHR45641:SF19">
    <property type="entry name" value="NEPHROCYSTIN-3"/>
    <property type="match status" value="1"/>
</dbReference>
<dbReference type="Pfam" id="PF13181">
    <property type="entry name" value="TPR_8"/>
    <property type="match status" value="1"/>
</dbReference>
<protein>
    <submittedName>
        <fullName evidence="4">Uncharacterized protein</fullName>
    </submittedName>
</protein>
<name>A0A814QGZ3_9BILA</name>
<dbReference type="InterPro" id="IPR011990">
    <property type="entry name" value="TPR-like_helical_dom_sf"/>
</dbReference>
<dbReference type="OrthoDB" id="1658288at2759"/>